<dbReference type="Gene3D" id="2.40.50.100">
    <property type="match status" value="1"/>
</dbReference>
<dbReference type="Proteomes" id="UP000000495">
    <property type="component" value="Chromosome"/>
</dbReference>
<feature type="domain" description="Peripheral subunit-binding (PSBD)" evidence="11">
    <location>
        <begin position="149"/>
        <end position="186"/>
    </location>
</feature>
<dbReference type="GO" id="GO:0006086">
    <property type="term" value="P:pyruvate decarboxylation to acetyl-CoA"/>
    <property type="evidence" value="ECO:0007669"/>
    <property type="project" value="InterPro"/>
</dbReference>
<comment type="subunit">
    <text evidence="2">Forms a 24-polypeptide structural core with octahedral symmetry.</text>
</comment>
<evidence type="ECO:0000313" key="13">
    <source>
        <dbReference type="Proteomes" id="UP000000495"/>
    </source>
</evidence>
<evidence type="ECO:0000259" key="11">
    <source>
        <dbReference type="PROSITE" id="PS51826"/>
    </source>
</evidence>
<keyword evidence="13" id="KW-1185">Reference proteome</keyword>
<dbReference type="AlphaFoldDB" id="F8L126"/>
<dbReference type="InterPro" id="IPR001078">
    <property type="entry name" value="2-oxoacid_DH_actylTfrase"/>
</dbReference>
<dbReference type="InterPro" id="IPR006257">
    <property type="entry name" value="LAT1"/>
</dbReference>
<keyword evidence="12" id="KW-0670">Pyruvate</keyword>
<evidence type="ECO:0000256" key="1">
    <source>
        <dbReference type="ARBA" id="ARBA00007317"/>
    </source>
</evidence>
<evidence type="ECO:0000313" key="12">
    <source>
        <dbReference type="EMBL" id="CCB86945.1"/>
    </source>
</evidence>
<dbReference type="OrthoDB" id="9805770at2"/>
<dbReference type="HOGENOM" id="CLU_016733_10_2_0"/>
<dbReference type="SUPFAM" id="SSF51230">
    <property type="entry name" value="Single hybrid motif"/>
    <property type="match status" value="1"/>
</dbReference>
<dbReference type="InterPro" id="IPR011053">
    <property type="entry name" value="Single_hybrid_motif"/>
</dbReference>
<dbReference type="KEGG" id="puv:PUV_19950"/>
<dbReference type="InterPro" id="IPR004167">
    <property type="entry name" value="PSBD"/>
</dbReference>
<protein>
    <recommendedName>
        <fullName evidence="8">Acetyltransferase component of pyruvate dehydrogenase complex</fullName>
        <ecNumber evidence="8">2.3.1.12</ecNumber>
    </recommendedName>
</protein>
<comment type="catalytic activity">
    <reaction evidence="7 8">
        <text>N(6)-[(R)-dihydrolipoyl]-L-lysyl-[protein] + acetyl-CoA = N(6)-[(R)-S(8)-acetyldihydrolipoyl]-L-lysyl-[protein] + CoA</text>
        <dbReference type="Rhea" id="RHEA:17017"/>
        <dbReference type="Rhea" id="RHEA-COMP:10475"/>
        <dbReference type="Rhea" id="RHEA-COMP:10478"/>
        <dbReference type="ChEBI" id="CHEBI:57287"/>
        <dbReference type="ChEBI" id="CHEBI:57288"/>
        <dbReference type="ChEBI" id="CHEBI:83100"/>
        <dbReference type="ChEBI" id="CHEBI:83111"/>
        <dbReference type="EC" id="2.3.1.12"/>
    </reaction>
</comment>
<dbReference type="EMBL" id="FR872580">
    <property type="protein sequence ID" value="CCB86945.1"/>
    <property type="molecule type" value="Genomic_DNA"/>
</dbReference>
<comment type="cofactor">
    <cofactor evidence="8">
        <name>(R)-lipoate</name>
        <dbReference type="ChEBI" id="CHEBI:83088"/>
    </cofactor>
    <text evidence="8">Binds 1 lipoyl cofactor covalently.</text>
</comment>
<dbReference type="CDD" id="cd06849">
    <property type="entry name" value="lipoyl_domain"/>
    <property type="match status" value="1"/>
</dbReference>
<organism evidence="12 13">
    <name type="scientific">Parachlamydia acanthamoebae (strain UV7)</name>
    <dbReference type="NCBI Taxonomy" id="765952"/>
    <lineage>
        <taxon>Bacteria</taxon>
        <taxon>Pseudomonadati</taxon>
        <taxon>Chlamydiota</taxon>
        <taxon>Chlamydiia</taxon>
        <taxon>Parachlamydiales</taxon>
        <taxon>Parachlamydiaceae</taxon>
        <taxon>Parachlamydia</taxon>
    </lineage>
</organism>
<dbReference type="Gene3D" id="4.10.320.10">
    <property type="entry name" value="E3-binding domain"/>
    <property type="match status" value="1"/>
</dbReference>
<dbReference type="EC" id="2.3.1.12" evidence="8"/>
<evidence type="ECO:0000256" key="2">
    <source>
        <dbReference type="ARBA" id="ARBA00011484"/>
    </source>
</evidence>
<sequence>MPFTLTMPKLSPTMEEGMIVKWHKKEGDRVNANDVLLEVATDKATVEHGALDEGWLRKIIVKEGGEAKVNQPIAIFTAEQNESIEGYKPEGLQPETKAVQEESKVEEKTDVPAETKGGVGSIRQPSFVPEPPLEHYEFEGVTENSKRVLSSPLARKLAKERGLDLTTVKGTGPNQRIMSRDLERAQSTGVVAFGRRVQPTKKPGSYHEESLTPMRKVIAQRLQDAKTFIPHIYVEQTVNAMLLDQTRDQLRNVDVKVSFNDFVVKACALALVEHPNVNSGFNSANQTIIRFDTIDISIAVSVSGGLITPIVRHANYKNLGEISLEIRQLARRAKDGKLDASEYKGGSFTVSNLGMYGVTAFKAIINPPQAAILAVSGIQNVPVVQNGVVVPGKIMNICLSADHRVVDGVAAAEFVKTVQKYLENPASLLF</sequence>
<dbReference type="PANTHER" id="PTHR23151">
    <property type="entry name" value="DIHYDROLIPOAMIDE ACETYL/SUCCINYL-TRANSFERASE-RELATED"/>
    <property type="match status" value="1"/>
</dbReference>
<dbReference type="PROSITE" id="PS50968">
    <property type="entry name" value="BIOTINYL_LIPOYL"/>
    <property type="match status" value="1"/>
</dbReference>
<dbReference type="Gene3D" id="3.30.559.10">
    <property type="entry name" value="Chloramphenicol acetyltransferase-like domain"/>
    <property type="match status" value="1"/>
</dbReference>
<proteinExistence type="inferred from homology"/>
<keyword evidence="5 8" id="KW-0012">Acyltransferase</keyword>
<dbReference type="InterPro" id="IPR023213">
    <property type="entry name" value="CAT-like_dom_sf"/>
</dbReference>
<dbReference type="eggNOG" id="COG0508">
    <property type="taxonomic scope" value="Bacteria"/>
</dbReference>
<dbReference type="Pfam" id="PF00364">
    <property type="entry name" value="Biotin_lipoyl"/>
    <property type="match status" value="1"/>
</dbReference>
<dbReference type="NCBIfam" id="TIGR01349">
    <property type="entry name" value="PDHac_trf_mito"/>
    <property type="match status" value="1"/>
</dbReference>
<dbReference type="STRING" id="765952.PUV_19950"/>
<name>F8L126_PARAV</name>
<dbReference type="GO" id="GO:0004742">
    <property type="term" value="F:dihydrolipoyllysine-residue acetyltransferase activity"/>
    <property type="evidence" value="ECO:0007669"/>
    <property type="project" value="UniProtKB-UniRule"/>
</dbReference>
<feature type="compositionally biased region" description="Basic and acidic residues" evidence="9">
    <location>
        <begin position="100"/>
        <end position="113"/>
    </location>
</feature>
<feature type="domain" description="Lipoyl-binding" evidence="10">
    <location>
        <begin position="2"/>
        <end position="77"/>
    </location>
</feature>
<keyword evidence="4 8" id="KW-0450">Lipoyl</keyword>
<evidence type="ECO:0000256" key="4">
    <source>
        <dbReference type="ARBA" id="ARBA00022823"/>
    </source>
</evidence>
<dbReference type="Pfam" id="PF02817">
    <property type="entry name" value="E3_binding"/>
    <property type="match status" value="1"/>
</dbReference>
<dbReference type="PROSITE" id="PS51826">
    <property type="entry name" value="PSBD"/>
    <property type="match status" value="1"/>
</dbReference>
<evidence type="ECO:0000256" key="3">
    <source>
        <dbReference type="ARBA" id="ARBA00022679"/>
    </source>
</evidence>
<dbReference type="InterPro" id="IPR045257">
    <property type="entry name" value="E2/Pdx1"/>
</dbReference>
<keyword evidence="3 8" id="KW-0808">Transferase</keyword>
<reference evidence="12 13" key="1">
    <citation type="journal article" date="2011" name="Mol. Biol. Evol.">
        <title>Unity in variety--the pan-genome of the Chlamydiae.</title>
        <authorList>
            <person name="Collingro A."/>
            <person name="Tischler P."/>
            <person name="Weinmaier T."/>
            <person name="Penz T."/>
            <person name="Heinz E."/>
            <person name="Brunham R.C."/>
            <person name="Read T.D."/>
            <person name="Bavoil P.M."/>
            <person name="Sachse K."/>
            <person name="Kahane S."/>
            <person name="Friedman M.G."/>
            <person name="Rattei T."/>
            <person name="Myers G.S."/>
            <person name="Horn M."/>
        </authorList>
    </citation>
    <scope>NUCLEOTIDE SEQUENCE [LARGE SCALE GENOMIC DNA]</scope>
    <source>
        <strain evidence="13">UV7</strain>
    </source>
</reference>
<dbReference type="InterPro" id="IPR036625">
    <property type="entry name" value="E3-bd_dom_sf"/>
</dbReference>
<evidence type="ECO:0000256" key="8">
    <source>
        <dbReference type="RuleBase" id="RU361137"/>
    </source>
</evidence>
<evidence type="ECO:0000256" key="5">
    <source>
        <dbReference type="ARBA" id="ARBA00023315"/>
    </source>
</evidence>
<dbReference type="Pfam" id="PF00198">
    <property type="entry name" value="2-oxoacid_dh"/>
    <property type="match status" value="1"/>
</dbReference>
<dbReference type="SUPFAM" id="SSF52777">
    <property type="entry name" value="CoA-dependent acyltransferases"/>
    <property type="match status" value="1"/>
</dbReference>
<accession>F8L126</accession>
<dbReference type="GO" id="GO:0045254">
    <property type="term" value="C:pyruvate dehydrogenase complex"/>
    <property type="evidence" value="ECO:0007669"/>
    <property type="project" value="UniProtKB-UniRule"/>
</dbReference>
<evidence type="ECO:0000256" key="9">
    <source>
        <dbReference type="SAM" id="MobiDB-lite"/>
    </source>
</evidence>
<dbReference type="FunFam" id="2.40.50.100:FF:000010">
    <property type="entry name" value="Acetyltransferase component of pyruvate dehydrogenase complex"/>
    <property type="match status" value="1"/>
</dbReference>
<comment type="function">
    <text evidence="6">The pyruvate dehydrogenase complex catalyzes the overall conversion of pyruvate to acetyl-CoA and CO(2). It contains multiple copies of three enzymatic components: pyruvate dehydrogenase (E1), dihydrolipoamide acetyltransferase (E2) and lipoamide dehydrogenase (E3).</text>
</comment>
<dbReference type="PANTHER" id="PTHR23151:SF90">
    <property type="entry name" value="DIHYDROLIPOYLLYSINE-RESIDUE ACETYLTRANSFERASE COMPONENT OF PYRUVATE DEHYDROGENASE COMPLEX, MITOCHONDRIAL-RELATED"/>
    <property type="match status" value="1"/>
</dbReference>
<evidence type="ECO:0000259" key="10">
    <source>
        <dbReference type="PROSITE" id="PS50968"/>
    </source>
</evidence>
<dbReference type="SUPFAM" id="SSF47005">
    <property type="entry name" value="Peripheral subunit-binding domain of 2-oxo acid dehydrogenase complex"/>
    <property type="match status" value="1"/>
</dbReference>
<dbReference type="InterPro" id="IPR000089">
    <property type="entry name" value="Biotin_lipoyl"/>
</dbReference>
<evidence type="ECO:0000256" key="7">
    <source>
        <dbReference type="ARBA" id="ARBA00048370"/>
    </source>
</evidence>
<evidence type="ECO:0000256" key="6">
    <source>
        <dbReference type="ARBA" id="ARBA00025211"/>
    </source>
</evidence>
<dbReference type="RefSeq" id="WP_013925298.1">
    <property type="nucleotide sequence ID" value="NC_015702.1"/>
</dbReference>
<gene>
    <name evidence="12" type="primary">pdhC</name>
    <name evidence="12" type="ordered locus">PUV_19950</name>
</gene>
<comment type="similarity">
    <text evidence="1 8">Belongs to the 2-oxoacid dehydrogenase family.</text>
</comment>
<feature type="region of interest" description="Disordered" evidence="9">
    <location>
        <begin position="100"/>
        <end position="131"/>
    </location>
</feature>